<evidence type="ECO:0000256" key="3">
    <source>
        <dbReference type="ARBA" id="ARBA00023002"/>
    </source>
</evidence>
<organism evidence="7">
    <name type="scientific">hydrothermal vent metagenome</name>
    <dbReference type="NCBI Taxonomy" id="652676"/>
    <lineage>
        <taxon>unclassified sequences</taxon>
        <taxon>metagenomes</taxon>
        <taxon>ecological metagenomes</taxon>
    </lineage>
</organism>
<proteinExistence type="predicted"/>
<dbReference type="GO" id="GO:0003954">
    <property type="term" value="F:NADH dehydrogenase activity"/>
    <property type="evidence" value="ECO:0007669"/>
    <property type="project" value="TreeGrafter"/>
</dbReference>
<dbReference type="GO" id="GO:0043546">
    <property type="term" value="F:molybdopterin cofactor binding"/>
    <property type="evidence" value="ECO:0007669"/>
    <property type="project" value="InterPro"/>
</dbReference>
<dbReference type="InterPro" id="IPR006657">
    <property type="entry name" value="MoPterin_dinucl-bd_dom"/>
</dbReference>
<feature type="domain" description="4Fe-4S Mo/W bis-MGD-type" evidence="6">
    <location>
        <begin position="6"/>
        <end position="62"/>
    </location>
</feature>
<dbReference type="GO" id="GO:0046872">
    <property type="term" value="F:metal ion binding"/>
    <property type="evidence" value="ECO:0007669"/>
    <property type="project" value="UniProtKB-KW"/>
</dbReference>
<dbReference type="InterPro" id="IPR006963">
    <property type="entry name" value="Mopterin_OxRdtase_4Fe-4S_dom"/>
</dbReference>
<dbReference type="GO" id="GO:0016020">
    <property type="term" value="C:membrane"/>
    <property type="evidence" value="ECO:0007669"/>
    <property type="project" value="TreeGrafter"/>
</dbReference>
<dbReference type="PANTHER" id="PTHR43105:SF14">
    <property type="entry name" value="FORMATE DEHYDROGENASE H"/>
    <property type="match status" value="1"/>
</dbReference>
<dbReference type="PANTHER" id="PTHR43105">
    <property type="entry name" value="RESPIRATORY NITRATE REDUCTASE"/>
    <property type="match status" value="1"/>
</dbReference>
<dbReference type="GO" id="GO:0051539">
    <property type="term" value="F:4 iron, 4 sulfur cluster binding"/>
    <property type="evidence" value="ECO:0007669"/>
    <property type="project" value="UniProtKB-KW"/>
</dbReference>
<evidence type="ECO:0000256" key="2">
    <source>
        <dbReference type="ARBA" id="ARBA00022723"/>
    </source>
</evidence>
<dbReference type="GO" id="GO:0022904">
    <property type="term" value="P:respiratory electron transport chain"/>
    <property type="evidence" value="ECO:0007669"/>
    <property type="project" value="TreeGrafter"/>
</dbReference>
<dbReference type="InterPro" id="IPR006656">
    <property type="entry name" value="Mopterin_OxRdtase"/>
</dbReference>
<evidence type="ECO:0000313" key="7">
    <source>
        <dbReference type="EMBL" id="SFV58193.1"/>
    </source>
</evidence>
<dbReference type="Gene3D" id="3.40.50.740">
    <property type="match status" value="1"/>
</dbReference>
<dbReference type="Gene3D" id="2.20.25.90">
    <property type="entry name" value="ADC-like domains"/>
    <property type="match status" value="1"/>
</dbReference>
<evidence type="ECO:0000256" key="1">
    <source>
        <dbReference type="ARBA" id="ARBA00022485"/>
    </source>
</evidence>
<keyword evidence="3" id="KW-0560">Oxidoreductase</keyword>
<evidence type="ECO:0000256" key="5">
    <source>
        <dbReference type="ARBA" id="ARBA00023014"/>
    </source>
</evidence>
<reference evidence="7" key="1">
    <citation type="submission" date="2016-10" db="EMBL/GenBank/DDBJ databases">
        <authorList>
            <person name="de Groot N.N."/>
        </authorList>
    </citation>
    <scope>NUCLEOTIDE SEQUENCE</scope>
</reference>
<dbReference type="SMART" id="SM00926">
    <property type="entry name" value="Molybdop_Fe4S4"/>
    <property type="match status" value="1"/>
</dbReference>
<evidence type="ECO:0000259" key="6">
    <source>
        <dbReference type="PROSITE" id="PS51669"/>
    </source>
</evidence>
<name>A0A1W1BXG8_9ZZZZ</name>
<keyword evidence="5" id="KW-0411">Iron-sulfur</keyword>
<dbReference type="InterPro" id="IPR009010">
    <property type="entry name" value="Asp_de-COase-like_dom_sf"/>
</dbReference>
<accession>A0A1W1BXG8</accession>
<dbReference type="InterPro" id="IPR050123">
    <property type="entry name" value="Prok_molybdopt-oxidoreductase"/>
</dbReference>
<gene>
    <name evidence="7" type="ORF">MNB_SV-12-607</name>
</gene>
<dbReference type="SUPFAM" id="SSF53706">
    <property type="entry name" value="Formate dehydrogenase/DMSO reductase, domains 1-3"/>
    <property type="match status" value="1"/>
</dbReference>
<dbReference type="EMBL" id="FPHE01000083">
    <property type="protein sequence ID" value="SFV58193.1"/>
    <property type="molecule type" value="Genomic_DNA"/>
</dbReference>
<dbReference type="SUPFAM" id="SSF50692">
    <property type="entry name" value="ADC-like"/>
    <property type="match status" value="1"/>
</dbReference>
<dbReference type="AlphaFoldDB" id="A0A1W1BXG8"/>
<keyword evidence="2" id="KW-0479">Metal-binding</keyword>
<protein>
    <submittedName>
        <fullName evidence="7">NAD-dependent formate dehydrogenase alpha subunit</fullName>
    </submittedName>
</protein>
<dbReference type="Pfam" id="PF00384">
    <property type="entry name" value="Molybdopterin"/>
    <property type="match status" value="1"/>
</dbReference>
<dbReference type="PROSITE" id="PS51669">
    <property type="entry name" value="4FE4S_MOW_BIS_MGD"/>
    <property type="match status" value="1"/>
</dbReference>
<dbReference type="Pfam" id="PF04879">
    <property type="entry name" value="Molybdop_Fe4S4"/>
    <property type="match status" value="1"/>
</dbReference>
<keyword evidence="4" id="KW-0408">Iron</keyword>
<dbReference type="Gene3D" id="2.40.40.20">
    <property type="match status" value="1"/>
</dbReference>
<dbReference type="Pfam" id="PF01568">
    <property type="entry name" value="Molydop_binding"/>
    <property type="match status" value="1"/>
</dbReference>
<dbReference type="Gene3D" id="3.40.228.10">
    <property type="entry name" value="Dimethylsulfoxide Reductase, domain 2"/>
    <property type="match status" value="1"/>
</dbReference>
<evidence type="ECO:0000256" key="4">
    <source>
        <dbReference type="ARBA" id="ARBA00023004"/>
    </source>
</evidence>
<keyword evidence="1" id="KW-0004">4Fe-4S</keyword>
<sequence>MSKNQIKEVESVCTYCGVGCDITGVVKDNKIQKIYAQKDGVVSQGKLCIKGKYGYDFIDSKDRVREPRVSKSFLEKNPNILKQVASKLDSFDNDFYTCSLDTATTIASLKLAQIKKEYGGDSFCAIGGARGNCESAYLFQKFCRETMESPHIDNCARVCHSPSLKGMKTTIGEGASTNPYNDIYRSEFIVVIGSNTMEAHPIVANRIIDMAKKENNLAVIDVRETKLAKYAKYNTLIPFEANLLILNMMAFVIIDEELYHKDFVAGRTKGFEEFRDKILSDPYANPKFFENIEGYEHLAKQIPNIAREYAFKKSIILWGLGVTQHLDGSYAVMAITHLALMTGNIGKTGAGLLPLRGQNNVQGVCDMGCLPYYLPDYQEPKEIGLMTPQLIDGMLEGKIKALLNMGEDIAHIHSNINKIDKALDKLEFIMVQELFMTDIAQKADIIIGVSSAYEKTGVYVSAMRRLHLSQPLVESNLPDDWEVLQLLDNKLNGNFHYKNSEEVWEEVTKVAHRRFSGAKYYRMKRHSKRGMQWPIYIEDTPVLHLLDFRTDDGLGRYVYKQYEPRGMVQEILDKSFYKDGLDGFYLTTGRTLAHYNNSAQTKRSKKLLSKYDEDVILASIEDEGKFGDRVVLQTEYGETTDLPIKYTDKIKPRTLFVTFHHSKSRVNALFGDEADELVSTARFKSIRVKVLPK</sequence>